<sequence length="628" mass="71146">MGILQKWFGKKNNDVNSSSAGRGGMQASTLPVVPEEIYKKASLEFQDIIAPSALKIDSKSISLGDKIARTFFIISYPRFLTDNWFSPIINLDKVFDISLFIHPIDTSLMLRQFQKKVAEVQSQINVRESKGMVRDPMLDTAYQDLEGLRDNLIQAQQKMFDVGIYITIYADNEMDLFKLENEIKSMLESKLIYIKPALFQQEDGFKSVIPIENDLLGINQKLNSEPLSSVFPFISFDLTSDRGILYGINRHNSSLVIFDRFSLENYNSVTFAKAGSGKSYATKLEILRSLMFDIDVIVIDPEREYEFLSEAVGGRYFNISLSSDHHINPFDLPIPREDETAEDVLRSNIINLVGLFRLMLGGLTPEEDSIVDKAISETYAIKDITPESDFSNIEPPLLSDFEMVLSGMEGSDSIVVRLAKYTKGSWATFLNRPSNVDINKKFVVFSVRDMEDELKPVAMYIIMHYIWNAIRKNLKKRLLVVDEAWWMMKSEDTASFLYSLAKRGRKYYLGLATITQDAADFMNSPYGVPIITNSSIQLLLKQSPTTIDILQKTFNLTDEEKYLLLESGVGEGIFFAGLKHVAIKIIASYTEDQIITSDPSQILSNRKAKEDFEKGEMAPANPPEKVLQ</sequence>
<reference evidence="3 4" key="1">
    <citation type="journal article" date="2015" name="Nature">
        <title>rRNA introns, odd ribosomes, and small enigmatic genomes across a large radiation of phyla.</title>
        <authorList>
            <person name="Brown C.T."/>
            <person name="Hug L.A."/>
            <person name="Thomas B.C."/>
            <person name="Sharon I."/>
            <person name="Castelle C.J."/>
            <person name="Singh A."/>
            <person name="Wilkins M.J."/>
            <person name="Williams K.H."/>
            <person name="Banfield J.F."/>
        </authorList>
    </citation>
    <scope>NUCLEOTIDE SEQUENCE [LARGE SCALE GENOMIC DNA]</scope>
</reference>
<evidence type="ECO:0000313" key="3">
    <source>
        <dbReference type="EMBL" id="KKR02068.1"/>
    </source>
</evidence>
<dbReference type="AlphaFoldDB" id="A0A837HR63"/>
<feature type="region of interest" description="Disordered" evidence="1">
    <location>
        <begin position="605"/>
        <end position="628"/>
    </location>
</feature>
<dbReference type="EMBL" id="LBWE01000003">
    <property type="protein sequence ID" value="KKR02068.1"/>
    <property type="molecule type" value="Genomic_DNA"/>
</dbReference>
<gene>
    <name evidence="3" type="ORF">UT27_C0003G0025</name>
</gene>
<name>A0A837HR63_9BACT</name>
<dbReference type="NCBIfam" id="NF045971">
    <property type="entry name" value="conju_CD1110"/>
    <property type="match status" value="1"/>
</dbReference>
<organism evidence="3 4">
    <name type="scientific">Candidatus Nomurabacteria bacterium GW2011_GWD2_39_12</name>
    <dbReference type="NCBI Taxonomy" id="1618759"/>
    <lineage>
        <taxon>Bacteria</taxon>
        <taxon>Candidatus Nomuraibacteriota</taxon>
    </lineage>
</organism>
<evidence type="ECO:0000313" key="4">
    <source>
        <dbReference type="Proteomes" id="UP000033998"/>
    </source>
</evidence>
<comment type="caution">
    <text evidence="3">The sequence shown here is derived from an EMBL/GenBank/DDBJ whole genome shotgun (WGS) entry which is preliminary data.</text>
</comment>
<dbReference type="Pfam" id="PF19044">
    <property type="entry name" value="P-loop_TraG"/>
    <property type="match status" value="1"/>
</dbReference>
<dbReference type="Proteomes" id="UP000033998">
    <property type="component" value="Unassembled WGS sequence"/>
</dbReference>
<dbReference type="InterPro" id="IPR043964">
    <property type="entry name" value="P-loop_TraG"/>
</dbReference>
<protein>
    <submittedName>
        <fullName evidence="3">Type IV secretory pathway VirB4 component-like protein</fullName>
    </submittedName>
</protein>
<dbReference type="Gene3D" id="1.10.8.730">
    <property type="match status" value="1"/>
</dbReference>
<dbReference type="PANTHER" id="PTHR30121">
    <property type="entry name" value="UNCHARACTERIZED PROTEIN YJGR-RELATED"/>
    <property type="match status" value="1"/>
</dbReference>
<feature type="compositionally biased region" description="Basic and acidic residues" evidence="1">
    <location>
        <begin position="607"/>
        <end position="616"/>
    </location>
</feature>
<dbReference type="Gene3D" id="3.40.50.300">
    <property type="entry name" value="P-loop containing nucleotide triphosphate hydrolases"/>
    <property type="match status" value="1"/>
</dbReference>
<dbReference type="PANTHER" id="PTHR30121:SF6">
    <property type="entry name" value="SLR6007 PROTEIN"/>
    <property type="match status" value="1"/>
</dbReference>
<dbReference type="InterPro" id="IPR051162">
    <property type="entry name" value="T4SS_component"/>
</dbReference>
<dbReference type="InterPro" id="IPR027417">
    <property type="entry name" value="P-loop_NTPase"/>
</dbReference>
<proteinExistence type="predicted"/>
<evidence type="ECO:0000259" key="2">
    <source>
        <dbReference type="Pfam" id="PF19044"/>
    </source>
</evidence>
<dbReference type="SUPFAM" id="SSF52540">
    <property type="entry name" value="P-loop containing nucleoside triphosphate hydrolases"/>
    <property type="match status" value="1"/>
</dbReference>
<feature type="domain" description="TraG P-loop" evidence="2">
    <location>
        <begin position="263"/>
        <end position="565"/>
    </location>
</feature>
<evidence type="ECO:0000256" key="1">
    <source>
        <dbReference type="SAM" id="MobiDB-lite"/>
    </source>
</evidence>
<accession>A0A837HR63</accession>